<organism evidence="2 3">
    <name type="scientific">Ornatilinea apprima</name>
    <dbReference type="NCBI Taxonomy" id="1134406"/>
    <lineage>
        <taxon>Bacteria</taxon>
        <taxon>Bacillati</taxon>
        <taxon>Chloroflexota</taxon>
        <taxon>Anaerolineae</taxon>
        <taxon>Anaerolineales</taxon>
        <taxon>Anaerolineaceae</taxon>
        <taxon>Ornatilinea</taxon>
    </lineage>
</organism>
<evidence type="ECO:0000313" key="3">
    <source>
        <dbReference type="Proteomes" id="UP000050417"/>
    </source>
</evidence>
<proteinExistence type="predicted"/>
<dbReference type="RefSeq" id="WP_075063398.1">
    <property type="nucleotide sequence ID" value="NZ_LGCL01000027.1"/>
</dbReference>
<dbReference type="EMBL" id="LGCL01000027">
    <property type="protein sequence ID" value="KPL75507.1"/>
    <property type="molecule type" value="Genomic_DNA"/>
</dbReference>
<gene>
    <name evidence="2" type="ORF">ADN00_12730</name>
</gene>
<dbReference type="InterPro" id="IPR000182">
    <property type="entry name" value="GNAT_dom"/>
</dbReference>
<evidence type="ECO:0000313" key="2">
    <source>
        <dbReference type="EMBL" id="KPL75507.1"/>
    </source>
</evidence>
<dbReference type="InterPro" id="IPR051531">
    <property type="entry name" value="N-acetyltransferase"/>
</dbReference>
<dbReference type="PROSITE" id="PS51186">
    <property type="entry name" value="GNAT"/>
    <property type="match status" value="1"/>
</dbReference>
<protein>
    <recommendedName>
        <fullName evidence="1">N-acetyltransferase domain-containing protein</fullName>
    </recommendedName>
</protein>
<comment type="caution">
    <text evidence="2">The sequence shown here is derived from an EMBL/GenBank/DDBJ whole genome shotgun (WGS) entry which is preliminary data.</text>
</comment>
<dbReference type="Pfam" id="PF13302">
    <property type="entry name" value="Acetyltransf_3"/>
    <property type="match status" value="1"/>
</dbReference>
<dbReference type="Gene3D" id="3.40.630.30">
    <property type="match status" value="1"/>
</dbReference>
<evidence type="ECO:0000259" key="1">
    <source>
        <dbReference type="PROSITE" id="PS51186"/>
    </source>
</evidence>
<dbReference type="AlphaFoldDB" id="A0A0P6X327"/>
<keyword evidence="3" id="KW-1185">Reference proteome</keyword>
<dbReference type="PANTHER" id="PTHR43792">
    <property type="entry name" value="GNAT FAMILY, PUTATIVE (AFU_ORTHOLOGUE AFUA_3G00765)-RELATED-RELATED"/>
    <property type="match status" value="1"/>
</dbReference>
<accession>A0A0P6X327</accession>
<dbReference type="Proteomes" id="UP000050417">
    <property type="component" value="Unassembled WGS sequence"/>
</dbReference>
<feature type="domain" description="N-acetyltransferase" evidence="1">
    <location>
        <begin position="1"/>
        <end position="174"/>
    </location>
</feature>
<dbReference type="PANTHER" id="PTHR43792:SF1">
    <property type="entry name" value="N-ACETYLTRANSFERASE DOMAIN-CONTAINING PROTEIN"/>
    <property type="match status" value="1"/>
</dbReference>
<sequence>MEISTARLRLREFLASDAPAVLRYQNDPEYLKFYEWESRTPQEVQEFINLFLDWQAETPRSKFQLAITLRQSGKLIGNVGIRQMTAESREADLGYELDPQYWGMGYASEAAHAMLDFAFTTLGILTVTAEVIAENQRSQRVLERMGMQLTQRSQADQYFKGRWWDTLHYALPSRDWTPASNA</sequence>
<dbReference type="STRING" id="1134406.ADN00_12730"/>
<reference evidence="2 3" key="1">
    <citation type="submission" date="2015-07" db="EMBL/GenBank/DDBJ databases">
        <title>Genome sequence of Ornatilinea apprima DSM 23815.</title>
        <authorList>
            <person name="Hemp J."/>
            <person name="Ward L.M."/>
            <person name="Pace L.A."/>
            <person name="Fischer W.W."/>
        </authorList>
    </citation>
    <scope>NUCLEOTIDE SEQUENCE [LARGE SCALE GENOMIC DNA]</scope>
    <source>
        <strain evidence="2 3">P3M-1</strain>
    </source>
</reference>
<dbReference type="SUPFAM" id="SSF55729">
    <property type="entry name" value="Acyl-CoA N-acyltransferases (Nat)"/>
    <property type="match status" value="1"/>
</dbReference>
<dbReference type="InterPro" id="IPR016181">
    <property type="entry name" value="Acyl_CoA_acyltransferase"/>
</dbReference>
<dbReference type="GO" id="GO:0016747">
    <property type="term" value="F:acyltransferase activity, transferring groups other than amino-acyl groups"/>
    <property type="evidence" value="ECO:0007669"/>
    <property type="project" value="InterPro"/>
</dbReference>
<dbReference type="OrthoDB" id="9785602at2"/>
<name>A0A0P6X327_9CHLR</name>